<evidence type="ECO:0000256" key="3">
    <source>
        <dbReference type="ARBA" id="ARBA00005790"/>
    </source>
</evidence>
<dbReference type="AlphaFoldDB" id="A0A1I2JCF8"/>
<dbReference type="SUPFAM" id="SSF52540">
    <property type="entry name" value="P-loop containing nucleoside triphosphate hydrolases"/>
    <property type="match status" value="1"/>
</dbReference>
<keyword evidence="10 13" id="KW-0067">ATP-binding</keyword>
<accession>A0A1I2JCF8</accession>
<dbReference type="RefSeq" id="WP_027638166.1">
    <property type="nucleotide sequence ID" value="NZ_BAAACD010000019.1"/>
</dbReference>
<dbReference type="Proteomes" id="UP000182135">
    <property type="component" value="Unassembled WGS sequence"/>
</dbReference>
<evidence type="ECO:0000313" key="17">
    <source>
        <dbReference type="Proteomes" id="UP000182135"/>
    </source>
</evidence>
<sequence length="209" mass="23798">MTKRGILIVISGPSGAGKGTICKELLKRNDCYLSVSATTRSPRAGEVHGENYFFLSKDEFLKKVEEKDFLEYAEVYGNYYGTPKSSVEEKLNMGHNVILEIDIQGALKVKENVQDGVFIFILPPSMEELKQRIIKRGSETEESLMLRFKSAYKEINYISKYNYAVVNDTVDNAVKKIEGILIAEKCRVDRIKEKILDSKEGLIHEQLYD</sequence>
<comment type="function">
    <text evidence="1 13">Essential for recycling GMP and indirectly, cGMP.</text>
</comment>
<comment type="catalytic activity">
    <reaction evidence="12 13">
        <text>GMP + ATP = GDP + ADP</text>
        <dbReference type="Rhea" id="RHEA:20780"/>
        <dbReference type="ChEBI" id="CHEBI:30616"/>
        <dbReference type="ChEBI" id="CHEBI:58115"/>
        <dbReference type="ChEBI" id="CHEBI:58189"/>
        <dbReference type="ChEBI" id="CHEBI:456216"/>
        <dbReference type="EC" id="2.7.4.8"/>
    </reaction>
</comment>
<evidence type="ECO:0000256" key="6">
    <source>
        <dbReference type="ARBA" id="ARBA00022490"/>
    </source>
</evidence>
<dbReference type="Pfam" id="PF00625">
    <property type="entry name" value="Guanylate_kin"/>
    <property type="match status" value="1"/>
</dbReference>
<reference evidence="16 17" key="1">
    <citation type="submission" date="2016-10" db="EMBL/GenBank/DDBJ databases">
        <authorList>
            <person name="de Groot N.N."/>
        </authorList>
    </citation>
    <scope>NUCLEOTIDE SEQUENCE [LARGE SCALE GENOMIC DNA]</scope>
    <source>
        <strain evidence="16 17">NLAE-zl-G419</strain>
    </source>
</reference>
<evidence type="ECO:0000256" key="2">
    <source>
        <dbReference type="ARBA" id="ARBA00004496"/>
    </source>
</evidence>
<keyword evidence="17" id="KW-1185">Reference proteome</keyword>
<reference evidence="15 18" key="2">
    <citation type="submission" date="2018-03" db="EMBL/GenBank/DDBJ databases">
        <title>The uncultured portion of the human microbiome is neutrally assembled.</title>
        <authorList>
            <person name="Jeraldo P."/>
            <person name="Boardman L."/>
            <person name="White B.A."/>
            <person name="Nelson H."/>
            <person name="Goldenfeld N."/>
            <person name="Chia N."/>
        </authorList>
    </citation>
    <scope>NUCLEOTIDE SEQUENCE [LARGE SCALE GENOMIC DNA]</scope>
    <source>
        <strain evidence="15">CIM:MAG 903</strain>
    </source>
</reference>
<evidence type="ECO:0000313" key="15">
    <source>
        <dbReference type="EMBL" id="PWL53476.1"/>
    </source>
</evidence>
<evidence type="ECO:0000256" key="12">
    <source>
        <dbReference type="ARBA" id="ARBA00048594"/>
    </source>
</evidence>
<dbReference type="OrthoDB" id="9808150at2"/>
<dbReference type="Gene3D" id="3.40.50.300">
    <property type="entry name" value="P-loop containing nucleotide triphosphate hydrolases"/>
    <property type="match status" value="1"/>
</dbReference>
<name>A0A1I2JCF8_9CLOT</name>
<protein>
    <recommendedName>
        <fullName evidence="5 13">Guanylate kinase</fullName>
        <ecNumber evidence="4 13">2.7.4.8</ecNumber>
    </recommendedName>
    <alternativeName>
        <fullName evidence="11 13">GMP kinase</fullName>
    </alternativeName>
</protein>
<gene>
    <name evidence="13" type="primary">gmk</name>
    <name evidence="15" type="ORF">DBY38_07030</name>
    <name evidence="16" type="ORF">SAMN04487885_101291</name>
</gene>
<evidence type="ECO:0000256" key="7">
    <source>
        <dbReference type="ARBA" id="ARBA00022679"/>
    </source>
</evidence>
<organism evidence="16 17">
    <name type="scientific">Clostridium cadaveris</name>
    <dbReference type="NCBI Taxonomy" id="1529"/>
    <lineage>
        <taxon>Bacteria</taxon>
        <taxon>Bacillati</taxon>
        <taxon>Bacillota</taxon>
        <taxon>Clostridia</taxon>
        <taxon>Eubacteriales</taxon>
        <taxon>Clostridiaceae</taxon>
        <taxon>Clostridium</taxon>
    </lineage>
</organism>
<evidence type="ECO:0000256" key="4">
    <source>
        <dbReference type="ARBA" id="ARBA00012961"/>
    </source>
</evidence>
<dbReference type="NCBIfam" id="TIGR03263">
    <property type="entry name" value="guanyl_kin"/>
    <property type="match status" value="1"/>
</dbReference>
<dbReference type="PANTHER" id="PTHR23117">
    <property type="entry name" value="GUANYLATE KINASE-RELATED"/>
    <property type="match status" value="1"/>
</dbReference>
<keyword evidence="9 13" id="KW-0418">Kinase</keyword>
<dbReference type="Proteomes" id="UP000246114">
    <property type="component" value="Unassembled WGS sequence"/>
</dbReference>
<dbReference type="GO" id="GO:0004385">
    <property type="term" value="F:GMP kinase activity"/>
    <property type="evidence" value="ECO:0007669"/>
    <property type="project" value="UniProtKB-UniRule"/>
</dbReference>
<dbReference type="InterPro" id="IPR020590">
    <property type="entry name" value="Guanylate_kinase_CS"/>
</dbReference>
<dbReference type="EMBL" id="QAMZ01000036">
    <property type="protein sequence ID" value="PWL53476.1"/>
    <property type="molecule type" value="Genomic_DNA"/>
</dbReference>
<feature type="binding site" evidence="13">
    <location>
        <begin position="12"/>
        <end position="19"/>
    </location>
    <ligand>
        <name>ATP</name>
        <dbReference type="ChEBI" id="CHEBI:30616"/>
    </ligand>
</feature>
<dbReference type="eggNOG" id="COG0194">
    <property type="taxonomic scope" value="Bacteria"/>
</dbReference>
<evidence type="ECO:0000256" key="11">
    <source>
        <dbReference type="ARBA" id="ARBA00030128"/>
    </source>
</evidence>
<evidence type="ECO:0000256" key="5">
    <source>
        <dbReference type="ARBA" id="ARBA00016296"/>
    </source>
</evidence>
<evidence type="ECO:0000256" key="9">
    <source>
        <dbReference type="ARBA" id="ARBA00022777"/>
    </source>
</evidence>
<dbReference type="InterPro" id="IPR017665">
    <property type="entry name" value="Guanylate_kinase"/>
</dbReference>
<dbReference type="GO" id="GO:0005524">
    <property type="term" value="F:ATP binding"/>
    <property type="evidence" value="ECO:0007669"/>
    <property type="project" value="UniProtKB-UniRule"/>
</dbReference>
<dbReference type="InterPro" id="IPR008144">
    <property type="entry name" value="Guanylate_kin-like_dom"/>
</dbReference>
<keyword evidence="6 13" id="KW-0963">Cytoplasm</keyword>
<dbReference type="HAMAP" id="MF_00328">
    <property type="entry name" value="Guanylate_kinase"/>
    <property type="match status" value="1"/>
</dbReference>
<evidence type="ECO:0000313" key="16">
    <source>
        <dbReference type="EMBL" id="SFF51523.1"/>
    </source>
</evidence>
<evidence type="ECO:0000313" key="18">
    <source>
        <dbReference type="Proteomes" id="UP000246114"/>
    </source>
</evidence>
<dbReference type="SMART" id="SM00072">
    <property type="entry name" value="GuKc"/>
    <property type="match status" value="1"/>
</dbReference>
<comment type="similarity">
    <text evidence="3 13">Belongs to the guanylate kinase family.</text>
</comment>
<evidence type="ECO:0000256" key="1">
    <source>
        <dbReference type="ARBA" id="ARBA00003531"/>
    </source>
</evidence>
<evidence type="ECO:0000259" key="14">
    <source>
        <dbReference type="PROSITE" id="PS50052"/>
    </source>
</evidence>
<dbReference type="GeneID" id="90544601"/>
<dbReference type="InterPro" id="IPR027417">
    <property type="entry name" value="P-loop_NTPase"/>
</dbReference>
<dbReference type="CDD" id="cd00071">
    <property type="entry name" value="GMPK"/>
    <property type="match status" value="1"/>
</dbReference>
<keyword evidence="7 13" id="KW-0808">Transferase</keyword>
<feature type="domain" description="Guanylate kinase-like" evidence="14">
    <location>
        <begin position="5"/>
        <end position="182"/>
    </location>
</feature>
<evidence type="ECO:0000256" key="13">
    <source>
        <dbReference type="HAMAP-Rule" id="MF_00328"/>
    </source>
</evidence>
<dbReference type="Gene3D" id="3.30.63.10">
    <property type="entry name" value="Guanylate Kinase phosphate binding domain"/>
    <property type="match status" value="1"/>
</dbReference>
<dbReference type="PROSITE" id="PS00856">
    <property type="entry name" value="GUANYLATE_KINASE_1"/>
    <property type="match status" value="1"/>
</dbReference>
<dbReference type="STRING" id="1529.SAMN04487885_101291"/>
<dbReference type="GO" id="GO:0005829">
    <property type="term" value="C:cytosol"/>
    <property type="evidence" value="ECO:0007669"/>
    <property type="project" value="TreeGrafter"/>
</dbReference>
<dbReference type="EMBL" id="FOOE01000001">
    <property type="protein sequence ID" value="SFF51523.1"/>
    <property type="molecule type" value="Genomic_DNA"/>
</dbReference>
<keyword evidence="8 13" id="KW-0547">Nucleotide-binding</keyword>
<dbReference type="EC" id="2.7.4.8" evidence="4 13"/>
<dbReference type="FunFam" id="3.30.63.10:FF:000005">
    <property type="entry name" value="Guanylate kinase"/>
    <property type="match status" value="1"/>
</dbReference>
<evidence type="ECO:0000256" key="8">
    <source>
        <dbReference type="ARBA" id="ARBA00022741"/>
    </source>
</evidence>
<dbReference type="InterPro" id="IPR008145">
    <property type="entry name" value="GK/Ca_channel_bsu"/>
</dbReference>
<proteinExistence type="inferred from homology"/>
<comment type="subcellular location">
    <subcellularLocation>
        <location evidence="2 13">Cytoplasm</location>
    </subcellularLocation>
</comment>
<dbReference type="PROSITE" id="PS50052">
    <property type="entry name" value="GUANYLATE_KINASE_2"/>
    <property type="match status" value="1"/>
</dbReference>
<dbReference type="PANTHER" id="PTHR23117:SF13">
    <property type="entry name" value="GUANYLATE KINASE"/>
    <property type="match status" value="1"/>
</dbReference>
<evidence type="ECO:0000256" key="10">
    <source>
        <dbReference type="ARBA" id="ARBA00022840"/>
    </source>
</evidence>